<evidence type="ECO:0000313" key="2">
    <source>
        <dbReference type="EMBL" id="KAK2962655.1"/>
    </source>
</evidence>
<dbReference type="EMBL" id="JARBJD010000010">
    <property type="protein sequence ID" value="KAK2962655.1"/>
    <property type="molecule type" value="Genomic_DNA"/>
</dbReference>
<dbReference type="InterPro" id="IPR003386">
    <property type="entry name" value="LACT/PDAT_acylTrfase"/>
</dbReference>
<sequence>MKPSVVLFPGCGGAILTARNKISGEEKIVWPRLRNGDKYVREILAGRVQKDSLLLENPESDWEIFASDDNFGLWASDVLMPNAKLPNSLHQYYHELSAHLQRNGYIPGVNLWGCPLDWRQDSAHHTYHTKIRNRIEEAYEKCGRQRVTIISHSATSISVRVFIQLFPEWASQHIERWVAIAGLFQGAGKHVDVFMRGYNFGVYDFIATNKSMFGATSKSTGLFWFVQPEYIPHSPKVAVRVKMEEKDEYGLPRFTPYMWFGYHVDPTTHECWDMDSIDPNSVDVAKTAQDATSSPQTPVFSHAVHPPTLPSQLDPLHRLEETDITRPPTFDEMVCRSALCLQPEPLPPLSSLFSGSHLKYASHANFVPSVLHRTFIPGVPTPDILDRHRVEYRHDPKQSTPDNVFTVIRPYQCVNNSDASTRRTADSQNPAPSPTFSEDINVLTPFGQGNTPSDTETTSEVIALFSEADESVSPYSPVQLLPLIKTATDSSAEAATPDTPYLGVSCTTQASVMSHPTHHKTPTSSSPNTTGAGHFSSYKLVEDDNHFVDSTLFPPSRLQQNLYDLYRYVHTFDHPDFLNEPFTAKQLEEHIRFFRNYPHTTPPLKRVVRRDGPLLRETGPIDDNAQSPNAAPSTDEQQNIRQFHLRKEFLAKRHFTLTSVAMPLSIFQPCSYPVHLPSLGINLFSIFGSGAPCEWHCLCTIDPSQCQKRKKKTDTPTQQFPFTSLYPLTAEEEAAFASIQPDDFSTCDKRWTTIDGDYTIPSFSASNDMMGSVAKFQLTGTRHMALLWDPRTLNLVSCILDLPLPFPDVV</sequence>
<evidence type="ECO:0000313" key="3">
    <source>
        <dbReference type="Proteomes" id="UP001281761"/>
    </source>
</evidence>
<dbReference type="InterPro" id="IPR029058">
    <property type="entry name" value="AB_hydrolase_fold"/>
</dbReference>
<name>A0ABQ9YG01_9EUKA</name>
<keyword evidence="2" id="KW-0808">Transferase</keyword>
<feature type="region of interest" description="Disordered" evidence="1">
    <location>
        <begin position="614"/>
        <end position="638"/>
    </location>
</feature>
<protein>
    <submittedName>
        <fullName evidence="2">Lecithin:cholesterol acyltransferase</fullName>
    </submittedName>
</protein>
<feature type="compositionally biased region" description="Polar residues" evidence="1">
    <location>
        <begin position="522"/>
        <end position="531"/>
    </location>
</feature>
<dbReference type="GO" id="GO:0016746">
    <property type="term" value="F:acyltransferase activity"/>
    <property type="evidence" value="ECO:0007669"/>
    <property type="project" value="UniProtKB-KW"/>
</dbReference>
<evidence type="ECO:0000256" key="1">
    <source>
        <dbReference type="SAM" id="MobiDB-lite"/>
    </source>
</evidence>
<proteinExistence type="predicted"/>
<accession>A0ABQ9YG01</accession>
<feature type="region of interest" description="Disordered" evidence="1">
    <location>
        <begin position="514"/>
        <end position="536"/>
    </location>
</feature>
<comment type="caution">
    <text evidence="2">The sequence shown here is derived from an EMBL/GenBank/DDBJ whole genome shotgun (WGS) entry which is preliminary data.</text>
</comment>
<reference evidence="2 3" key="1">
    <citation type="journal article" date="2022" name="bioRxiv">
        <title>Genomics of Preaxostyla Flagellates Illuminates Evolutionary Transitions and the Path Towards Mitochondrial Loss.</title>
        <authorList>
            <person name="Novak L.V.F."/>
            <person name="Treitli S.C."/>
            <person name="Pyrih J."/>
            <person name="Halakuc P."/>
            <person name="Pipaliya S.V."/>
            <person name="Vacek V."/>
            <person name="Brzon O."/>
            <person name="Soukal P."/>
            <person name="Eme L."/>
            <person name="Dacks J.B."/>
            <person name="Karnkowska A."/>
            <person name="Elias M."/>
            <person name="Hampl V."/>
        </authorList>
    </citation>
    <scope>NUCLEOTIDE SEQUENCE [LARGE SCALE GENOMIC DNA]</scope>
    <source>
        <strain evidence="2">NAU3</strain>
        <tissue evidence="2">Gut</tissue>
    </source>
</reference>
<dbReference type="Proteomes" id="UP001281761">
    <property type="component" value="Unassembled WGS sequence"/>
</dbReference>
<gene>
    <name evidence="2" type="ORF">BLNAU_2488</name>
</gene>
<feature type="region of interest" description="Disordered" evidence="1">
    <location>
        <begin position="416"/>
        <end position="441"/>
    </location>
</feature>
<keyword evidence="3" id="KW-1185">Reference proteome</keyword>
<dbReference type="Gene3D" id="3.40.50.1820">
    <property type="entry name" value="alpha/beta hydrolase"/>
    <property type="match status" value="1"/>
</dbReference>
<keyword evidence="2" id="KW-0012">Acyltransferase</keyword>
<feature type="compositionally biased region" description="Polar residues" evidence="1">
    <location>
        <begin position="426"/>
        <end position="438"/>
    </location>
</feature>
<dbReference type="Pfam" id="PF02450">
    <property type="entry name" value="LCAT"/>
    <property type="match status" value="1"/>
</dbReference>
<organism evidence="2 3">
    <name type="scientific">Blattamonas nauphoetae</name>
    <dbReference type="NCBI Taxonomy" id="2049346"/>
    <lineage>
        <taxon>Eukaryota</taxon>
        <taxon>Metamonada</taxon>
        <taxon>Preaxostyla</taxon>
        <taxon>Oxymonadida</taxon>
        <taxon>Blattamonas</taxon>
    </lineage>
</organism>
<dbReference type="PANTHER" id="PTHR11440">
    <property type="entry name" value="LECITHIN-CHOLESTEROL ACYLTRANSFERASE-RELATED"/>
    <property type="match status" value="1"/>
</dbReference>
<feature type="compositionally biased region" description="Polar residues" evidence="1">
    <location>
        <begin position="624"/>
        <end position="638"/>
    </location>
</feature>